<dbReference type="InterPro" id="IPR009009">
    <property type="entry name" value="RlpA-like_DPBB"/>
</dbReference>
<accession>A0ABS5D0Q1</accession>
<dbReference type="InterPro" id="IPR036908">
    <property type="entry name" value="RlpA-like_sf"/>
</dbReference>
<protein>
    <recommendedName>
        <fullName evidence="3">Probable endolytic peptidoglycan transglycosylase RlpA</fullName>
        <ecNumber evidence="3">4.2.2.-</ecNumber>
    </recommendedName>
</protein>
<dbReference type="Pfam" id="PF03330">
    <property type="entry name" value="DPBB_1"/>
    <property type="match status" value="1"/>
</dbReference>
<dbReference type="EMBL" id="JAGPXB010000001">
    <property type="protein sequence ID" value="MBQ0907592.1"/>
    <property type="molecule type" value="Genomic_DNA"/>
</dbReference>
<evidence type="ECO:0000313" key="7">
    <source>
        <dbReference type="Proteomes" id="UP000679008"/>
    </source>
</evidence>
<evidence type="ECO:0000256" key="2">
    <source>
        <dbReference type="ARBA" id="ARBA00023316"/>
    </source>
</evidence>
<keyword evidence="7" id="KW-1185">Reference proteome</keyword>
<keyword evidence="1 3" id="KW-0456">Lyase</keyword>
<name>A0ABS5D0Q1_9FLAO</name>
<sequence precursor="true">MKIAFTLLFSIAVLFQVSGQTNTADRQSKISPKTNLEKNVTSKLVAEKDTIKKNKVGTVISDKSADSTLVYTGVFKPYKKQVHASYYADKFNGRRTTSGKKFDNNKYTAAHKKLPFGTKVRITNEKNGKSVVVEILDRGPFVRSREIDLTKRAFMEIASNKASGGMLVTIEVLND</sequence>
<evidence type="ECO:0000256" key="1">
    <source>
        <dbReference type="ARBA" id="ARBA00023239"/>
    </source>
</evidence>
<keyword evidence="3" id="KW-0732">Signal</keyword>
<dbReference type="InterPro" id="IPR012997">
    <property type="entry name" value="RplA"/>
</dbReference>
<comment type="function">
    <text evidence="3">Lytic transglycosylase with a strong preference for naked glycan strands that lack stem peptides.</text>
</comment>
<feature type="signal peptide" evidence="3">
    <location>
        <begin position="1"/>
        <end position="19"/>
    </location>
</feature>
<feature type="chain" id="PRO_5044932292" description="Probable endolytic peptidoglycan transglycosylase RlpA" evidence="3">
    <location>
        <begin position="20"/>
        <end position="175"/>
    </location>
</feature>
<dbReference type="PANTHER" id="PTHR34183">
    <property type="entry name" value="ENDOLYTIC PEPTIDOGLYCAN TRANSGLYCOSYLASE RLPA"/>
    <property type="match status" value="1"/>
</dbReference>
<dbReference type="Gene3D" id="2.40.40.10">
    <property type="entry name" value="RlpA-like domain"/>
    <property type="match status" value="1"/>
</dbReference>
<dbReference type="CDD" id="cd22268">
    <property type="entry name" value="DPBB_RlpA-like"/>
    <property type="match status" value="1"/>
</dbReference>
<organism evidence="6 7">
    <name type="scientific">Flavobacterium erciyesense</name>
    <dbReference type="NCBI Taxonomy" id="2825842"/>
    <lineage>
        <taxon>Bacteria</taxon>
        <taxon>Pseudomonadati</taxon>
        <taxon>Bacteroidota</taxon>
        <taxon>Flavobacteriia</taxon>
        <taxon>Flavobacteriales</taxon>
        <taxon>Flavobacteriaceae</taxon>
        <taxon>Flavobacterium</taxon>
    </lineage>
</organism>
<comment type="caution">
    <text evidence="6">The sequence shown here is derived from an EMBL/GenBank/DDBJ whole genome shotgun (WGS) entry which is preliminary data.</text>
</comment>
<evidence type="ECO:0000259" key="5">
    <source>
        <dbReference type="Pfam" id="PF03330"/>
    </source>
</evidence>
<evidence type="ECO:0000313" key="6">
    <source>
        <dbReference type="EMBL" id="MBQ0907592.1"/>
    </source>
</evidence>
<keyword evidence="2 3" id="KW-0961">Cell wall biogenesis/degradation</keyword>
<dbReference type="SUPFAM" id="SSF50685">
    <property type="entry name" value="Barwin-like endoglucanases"/>
    <property type="match status" value="1"/>
</dbReference>
<proteinExistence type="inferred from homology"/>
<dbReference type="RefSeq" id="WP_210788126.1">
    <property type="nucleotide sequence ID" value="NZ_JAGPXB010000001.1"/>
</dbReference>
<dbReference type="NCBIfam" id="TIGR00413">
    <property type="entry name" value="rlpA"/>
    <property type="match status" value="1"/>
</dbReference>
<reference evidence="6 7" key="1">
    <citation type="submission" date="2021-04" db="EMBL/GenBank/DDBJ databases">
        <title>Description of novel Flavobacterium sp. F-328.</title>
        <authorList>
            <person name="Saticioglu I.B."/>
        </authorList>
    </citation>
    <scope>NUCLEOTIDE SEQUENCE [LARGE SCALE GENOMIC DNA]</scope>
    <source>
        <strain evidence="6 7">F-328</strain>
    </source>
</reference>
<comment type="similarity">
    <text evidence="3 4">Belongs to the RlpA family.</text>
</comment>
<dbReference type="HAMAP" id="MF_02071">
    <property type="entry name" value="RlpA"/>
    <property type="match status" value="1"/>
</dbReference>
<feature type="domain" description="RlpA-like protein double-psi beta-barrel" evidence="5">
    <location>
        <begin position="81"/>
        <end position="162"/>
    </location>
</feature>
<gene>
    <name evidence="3" type="primary">rlpA</name>
    <name evidence="6" type="ORF">KBJ98_02625</name>
</gene>
<dbReference type="EC" id="4.2.2.-" evidence="3"/>
<evidence type="ECO:0000256" key="4">
    <source>
        <dbReference type="RuleBase" id="RU003495"/>
    </source>
</evidence>
<dbReference type="InterPro" id="IPR034718">
    <property type="entry name" value="RlpA"/>
</dbReference>
<evidence type="ECO:0000256" key="3">
    <source>
        <dbReference type="HAMAP-Rule" id="MF_02071"/>
    </source>
</evidence>
<dbReference type="Proteomes" id="UP000679008">
    <property type="component" value="Unassembled WGS sequence"/>
</dbReference>
<dbReference type="PANTHER" id="PTHR34183:SF8">
    <property type="entry name" value="ENDOLYTIC PEPTIDOGLYCAN TRANSGLYCOSYLASE RLPA-RELATED"/>
    <property type="match status" value="1"/>
</dbReference>